<keyword evidence="1" id="KW-0812">Transmembrane</keyword>
<feature type="transmembrane region" description="Helical" evidence="1">
    <location>
        <begin position="189"/>
        <end position="206"/>
    </location>
</feature>
<name>A0ABY6BK47_9GAMM</name>
<feature type="transmembrane region" description="Helical" evidence="1">
    <location>
        <begin position="47"/>
        <end position="64"/>
    </location>
</feature>
<feature type="transmembrane region" description="Helical" evidence="1">
    <location>
        <begin position="356"/>
        <end position="377"/>
    </location>
</feature>
<organism evidence="2 3">
    <name type="scientific">Tahibacter amnicola</name>
    <dbReference type="NCBI Taxonomy" id="2976241"/>
    <lineage>
        <taxon>Bacteria</taxon>
        <taxon>Pseudomonadati</taxon>
        <taxon>Pseudomonadota</taxon>
        <taxon>Gammaproteobacteria</taxon>
        <taxon>Lysobacterales</taxon>
        <taxon>Rhodanobacteraceae</taxon>
        <taxon>Tahibacter</taxon>
    </lineage>
</organism>
<evidence type="ECO:0000313" key="3">
    <source>
        <dbReference type="Proteomes" id="UP001064632"/>
    </source>
</evidence>
<reference evidence="2" key="1">
    <citation type="submission" date="2022-09" db="EMBL/GenBank/DDBJ databases">
        <title>Tahibacter sp. nov., isolated from a fresh water.</title>
        <authorList>
            <person name="Baek J.H."/>
            <person name="Lee J.K."/>
            <person name="Kim J.M."/>
            <person name="Jeon C.O."/>
        </authorList>
    </citation>
    <scope>NUCLEOTIDE SEQUENCE</scope>
    <source>
        <strain evidence="2">W38</strain>
    </source>
</reference>
<feature type="transmembrane region" description="Helical" evidence="1">
    <location>
        <begin position="218"/>
        <end position="243"/>
    </location>
</feature>
<dbReference type="Proteomes" id="UP001064632">
    <property type="component" value="Chromosome"/>
</dbReference>
<dbReference type="RefSeq" id="WP_261696799.1">
    <property type="nucleotide sequence ID" value="NZ_CP104694.1"/>
</dbReference>
<proteinExistence type="predicted"/>
<dbReference type="InterPro" id="IPR025291">
    <property type="entry name" value="DUF4153"/>
</dbReference>
<evidence type="ECO:0000313" key="2">
    <source>
        <dbReference type="EMBL" id="UXI69847.1"/>
    </source>
</evidence>
<feature type="transmembrane region" description="Helical" evidence="1">
    <location>
        <begin position="286"/>
        <end position="311"/>
    </location>
</feature>
<sequence>MTPADSLPRPERAFIVLTALLQGLLLYLAETGTKQGWWPFAELGGRVCWYTLVLCVPVTMTLSVRDLRQRIFWTQTALVFLVYLLLAVGAAWSATGAPHIDSGNVLGPFGFSIAVALFIALPYLQARLKAGRWCAPYAELFESAWQNGLTVILTGLFVGICWGVLFLWAQLFELIKIHFFEDLFREKPFVYLATGSMVGLGILISRTQAKAVHVARQILFAVFKGLLPLVAAIAVLFIVTLPLTGLEVLWATRSATAILLTLVVVVILFTNAVYQDGGTGRPYPKVVRRVVEAGLATLPVYAMLAIYALTLRIGQYGFSQDRVWGLISAIVLTGYSAGYAYSVFRQRESWLSPLRQTNIVLSLVVIGLVLLTNSPVLDPHRIAVADQVARFVDGRTEAGALDLPHLRFASGRRGYMALEQLLANEKVTADTELKLNVDKSLKSTSRHDYGHGYASEQERKAAVKTAAEARAFLHVAPGTEVPGDWLDQVVAGSQMPECLHPASDCVVLQRDLDGDATAEILMCDLSGNYGEHCELWTRAQARWVPSGSFNWYGSGNSLDRRKALRKGELKPERRRWPDLNLSGERAQISQ</sequence>
<feature type="transmembrane region" description="Helical" evidence="1">
    <location>
        <begin position="105"/>
        <end position="124"/>
    </location>
</feature>
<dbReference type="Pfam" id="PF13687">
    <property type="entry name" value="DUF4153"/>
    <property type="match status" value="1"/>
</dbReference>
<feature type="transmembrane region" description="Helical" evidence="1">
    <location>
        <begin position="145"/>
        <end position="169"/>
    </location>
</feature>
<gene>
    <name evidence="2" type="ORF">N4264_09535</name>
</gene>
<protein>
    <submittedName>
        <fullName evidence="2">DUF4153 domain-containing protein</fullName>
    </submittedName>
</protein>
<feature type="transmembrane region" description="Helical" evidence="1">
    <location>
        <begin position="323"/>
        <end position="344"/>
    </location>
</feature>
<keyword evidence="3" id="KW-1185">Reference proteome</keyword>
<accession>A0ABY6BK47</accession>
<dbReference type="EMBL" id="CP104694">
    <property type="protein sequence ID" value="UXI69847.1"/>
    <property type="molecule type" value="Genomic_DNA"/>
</dbReference>
<evidence type="ECO:0000256" key="1">
    <source>
        <dbReference type="SAM" id="Phobius"/>
    </source>
</evidence>
<keyword evidence="1" id="KW-0472">Membrane</keyword>
<feature type="transmembrane region" description="Helical" evidence="1">
    <location>
        <begin position="255"/>
        <end position="274"/>
    </location>
</feature>
<feature type="transmembrane region" description="Helical" evidence="1">
    <location>
        <begin position="71"/>
        <end position="93"/>
    </location>
</feature>
<keyword evidence="1" id="KW-1133">Transmembrane helix</keyword>